<dbReference type="EMBL" id="CM047737">
    <property type="protein sequence ID" value="KAJ0047776.1"/>
    <property type="molecule type" value="Genomic_DNA"/>
</dbReference>
<reference evidence="2" key="1">
    <citation type="journal article" date="2023" name="G3 (Bethesda)">
        <title>Genome assembly and association tests identify interacting loci associated with vigor, precocity, and sex in interspecific pistachio rootstocks.</title>
        <authorList>
            <person name="Palmer W."/>
            <person name="Jacygrad E."/>
            <person name="Sagayaradj S."/>
            <person name="Cavanaugh K."/>
            <person name="Han R."/>
            <person name="Bertier L."/>
            <person name="Beede B."/>
            <person name="Kafkas S."/>
            <person name="Golino D."/>
            <person name="Preece J."/>
            <person name="Michelmore R."/>
        </authorList>
    </citation>
    <scope>NUCLEOTIDE SEQUENCE [LARGE SCALE GENOMIC DNA]</scope>
</reference>
<accession>A0ACC0Z8C1</accession>
<evidence type="ECO:0000313" key="1">
    <source>
        <dbReference type="EMBL" id="KAJ0047776.1"/>
    </source>
</evidence>
<name>A0ACC0Z8C1_9ROSI</name>
<comment type="caution">
    <text evidence="1">The sequence shown here is derived from an EMBL/GenBank/DDBJ whole genome shotgun (WGS) entry which is preliminary data.</text>
</comment>
<keyword evidence="2" id="KW-1185">Reference proteome</keyword>
<evidence type="ECO:0000313" key="2">
    <source>
        <dbReference type="Proteomes" id="UP001163603"/>
    </source>
</evidence>
<dbReference type="Proteomes" id="UP001163603">
    <property type="component" value="Chromosome 2"/>
</dbReference>
<proteinExistence type="predicted"/>
<gene>
    <name evidence="1" type="ORF">Pint_16640</name>
</gene>
<organism evidence="1 2">
    <name type="scientific">Pistacia integerrima</name>
    <dbReference type="NCBI Taxonomy" id="434235"/>
    <lineage>
        <taxon>Eukaryota</taxon>
        <taxon>Viridiplantae</taxon>
        <taxon>Streptophyta</taxon>
        <taxon>Embryophyta</taxon>
        <taxon>Tracheophyta</taxon>
        <taxon>Spermatophyta</taxon>
        <taxon>Magnoliopsida</taxon>
        <taxon>eudicotyledons</taxon>
        <taxon>Gunneridae</taxon>
        <taxon>Pentapetalae</taxon>
        <taxon>rosids</taxon>
        <taxon>malvids</taxon>
        <taxon>Sapindales</taxon>
        <taxon>Anacardiaceae</taxon>
        <taxon>Pistacia</taxon>
    </lineage>
</organism>
<protein>
    <submittedName>
        <fullName evidence="1">Uncharacterized protein</fullName>
    </submittedName>
</protein>
<sequence>MLVQLIIVFSVHSGKAKADAADSKIEALIKEAAELVDESQPQNPNYCSTYKTHYVLKRRDDGTWRFCKGNVQTPS</sequence>